<keyword evidence="1" id="KW-1015">Disulfide bond</keyword>
<evidence type="ECO:0000256" key="3">
    <source>
        <dbReference type="SAM" id="MobiDB-lite"/>
    </source>
</evidence>
<feature type="compositionally biased region" description="Basic residues" evidence="3">
    <location>
        <begin position="203"/>
        <end position="212"/>
    </location>
</feature>
<feature type="compositionally biased region" description="Basic residues" evidence="3">
    <location>
        <begin position="68"/>
        <end position="94"/>
    </location>
</feature>
<comment type="caution">
    <text evidence="2">Lacks conserved residue(s) required for the propagation of feature annotation.</text>
</comment>
<evidence type="ECO:0000256" key="1">
    <source>
        <dbReference type="ARBA" id="ARBA00023157"/>
    </source>
</evidence>
<dbReference type="PROSITE" id="PS01180">
    <property type="entry name" value="CUB"/>
    <property type="match status" value="1"/>
</dbReference>
<dbReference type="Gene3D" id="2.60.120.290">
    <property type="entry name" value="Spermadhesin, CUB domain"/>
    <property type="match status" value="1"/>
</dbReference>
<protein>
    <recommendedName>
        <fullName evidence="5">CUB domain-containing protein</fullName>
    </recommendedName>
</protein>
<evidence type="ECO:0000256" key="2">
    <source>
        <dbReference type="PROSITE-ProRule" id="PRU00059"/>
    </source>
</evidence>
<comment type="caution">
    <text evidence="6">The sequence shown here is derived from an EMBL/GenBank/DDBJ whole genome shotgun (WGS) entry which is preliminary data.</text>
</comment>
<keyword evidence="7" id="KW-1185">Reference proteome</keyword>
<dbReference type="SUPFAM" id="SSF49854">
    <property type="entry name" value="Spermadhesin, CUB domain"/>
    <property type="match status" value="1"/>
</dbReference>
<evidence type="ECO:0000313" key="7">
    <source>
        <dbReference type="Proteomes" id="UP001497623"/>
    </source>
</evidence>
<feature type="non-terminal residue" evidence="6">
    <location>
        <position position="359"/>
    </location>
</feature>
<dbReference type="InterPro" id="IPR035914">
    <property type="entry name" value="Sperma_CUB_dom_sf"/>
</dbReference>
<gene>
    <name evidence="6" type="ORF">MNOR_LOCUS4127</name>
</gene>
<feature type="chain" id="PRO_5043674090" description="CUB domain-containing protein" evidence="4">
    <location>
        <begin position="24"/>
        <end position="359"/>
    </location>
</feature>
<accession>A0AAV2PTG8</accession>
<evidence type="ECO:0000313" key="6">
    <source>
        <dbReference type="EMBL" id="CAL4064483.1"/>
    </source>
</evidence>
<feature type="signal peptide" evidence="4">
    <location>
        <begin position="1"/>
        <end position="23"/>
    </location>
</feature>
<dbReference type="Proteomes" id="UP001497623">
    <property type="component" value="Unassembled WGS sequence"/>
</dbReference>
<feature type="region of interest" description="Disordered" evidence="3">
    <location>
        <begin position="65"/>
        <end position="220"/>
    </location>
</feature>
<dbReference type="AlphaFoldDB" id="A0AAV2PTG8"/>
<feature type="compositionally biased region" description="Basic residues" evidence="3">
    <location>
        <begin position="120"/>
        <end position="147"/>
    </location>
</feature>
<name>A0AAV2PTG8_MEGNR</name>
<dbReference type="EMBL" id="CAXKWB010001497">
    <property type="protein sequence ID" value="CAL4064483.1"/>
    <property type="molecule type" value="Genomic_DNA"/>
</dbReference>
<keyword evidence="4" id="KW-0732">Signal</keyword>
<feature type="domain" description="CUB" evidence="5">
    <location>
        <begin position="250"/>
        <end position="359"/>
    </location>
</feature>
<organism evidence="6 7">
    <name type="scientific">Meganyctiphanes norvegica</name>
    <name type="common">Northern krill</name>
    <name type="synonym">Thysanopoda norvegica</name>
    <dbReference type="NCBI Taxonomy" id="48144"/>
    <lineage>
        <taxon>Eukaryota</taxon>
        <taxon>Metazoa</taxon>
        <taxon>Ecdysozoa</taxon>
        <taxon>Arthropoda</taxon>
        <taxon>Crustacea</taxon>
        <taxon>Multicrustacea</taxon>
        <taxon>Malacostraca</taxon>
        <taxon>Eumalacostraca</taxon>
        <taxon>Eucarida</taxon>
        <taxon>Euphausiacea</taxon>
        <taxon>Euphausiidae</taxon>
        <taxon>Meganyctiphanes</taxon>
    </lineage>
</organism>
<evidence type="ECO:0000259" key="5">
    <source>
        <dbReference type="PROSITE" id="PS01180"/>
    </source>
</evidence>
<evidence type="ECO:0000256" key="4">
    <source>
        <dbReference type="SAM" id="SignalP"/>
    </source>
</evidence>
<proteinExistence type="predicted"/>
<reference evidence="6 7" key="1">
    <citation type="submission" date="2024-05" db="EMBL/GenBank/DDBJ databases">
        <authorList>
            <person name="Wallberg A."/>
        </authorList>
    </citation>
    <scope>NUCLEOTIDE SEQUENCE [LARGE SCALE GENOMIC DNA]</scope>
</reference>
<dbReference type="InterPro" id="IPR000859">
    <property type="entry name" value="CUB_dom"/>
</dbReference>
<sequence length="359" mass="40687">MLCLLAASMVIVLLGPLPQEITSLENNILEDGYFNDLIQDDVKPPTEVKRKNGINYKLKDLLPDEIKKKSKTHRKTSKSIPKNRQRQIKKKIKKSNNENFANAQKKKKKSRKSSEGDKNIKRKNKNKKNVKNPHSPKGHRNRTKTTKTKSFQDNGERTELKKQKKTNIIKSSLDKVKMHKKAKKTNANGPSIIKTKSKQDIKHKQRNGKRKLNLKESEAKKGVGKSIKDEGIKILRHDGKTRATTRQGVCGSTVSLLAEESVIIFSTKDKRKTKCKTKFQGPSNSKLSISCPLFDLYQSPRCKKESLKLRKLPGYNGKLCGSMIVSGTTTSNSLKFVYKRKNLKKKQCSAGFICIITVE</sequence>